<gene>
    <name evidence="1" type="ORF">MRB53_005733</name>
</gene>
<evidence type="ECO:0000313" key="2">
    <source>
        <dbReference type="Proteomes" id="UP001234297"/>
    </source>
</evidence>
<evidence type="ECO:0000313" key="1">
    <source>
        <dbReference type="EMBL" id="KAJ8643985.1"/>
    </source>
</evidence>
<dbReference type="Proteomes" id="UP001234297">
    <property type="component" value="Chromosome 2"/>
</dbReference>
<dbReference type="EMBL" id="CM056810">
    <property type="protein sequence ID" value="KAJ8643985.1"/>
    <property type="molecule type" value="Genomic_DNA"/>
</dbReference>
<sequence>MGPAANAVIGLTRQPGCDPFSDSGETEPREQTGRFLHLGIKQINWVLPKASTAPLKALKTKQVVFCTHTSQRRNFVSSSSCNMSLANRGFLIFSDQQSGPLQNSDFAIDCIPQQCSDTNLL</sequence>
<protein>
    <submittedName>
        <fullName evidence="1">Uncharacterized protein</fullName>
    </submittedName>
</protein>
<accession>A0ACC2MEW2</accession>
<comment type="caution">
    <text evidence="1">The sequence shown here is derived from an EMBL/GenBank/DDBJ whole genome shotgun (WGS) entry which is preliminary data.</text>
</comment>
<organism evidence="1 2">
    <name type="scientific">Persea americana</name>
    <name type="common">Avocado</name>
    <dbReference type="NCBI Taxonomy" id="3435"/>
    <lineage>
        <taxon>Eukaryota</taxon>
        <taxon>Viridiplantae</taxon>
        <taxon>Streptophyta</taxon>
        <taxon>Embryophyta</taxon>
        <taxon>Tracheophyta</taxon>
        <taxon>Spermatophyta</taxon>
        <taxon>Magnoliopsida</taxon>
        <taxon>Magnoliidae</taxon>
        <taxon>Laurales</taxon>
        <taxon>Lauraceae</taxon>
        <taxon>Persea</taxon>
    </lineage>
</organism>
<name>A0ACC2MEW2_PERAE</name>
<keyword evidence="2" id="KW-1185">Reference proteome</keyword>
<proteinExistence type="predicted"/>
<reference evidence="1 2" key="1">
    <citation type="journal article" date="2022" name="Hortic Res">
        <title>A haplotype resolved chromosomal level avocado genome allows analysis of novel avocado genes.</title>
        <authorList>
            <person name="Nath O."/>
            <person name="Fletcher S.J."/>
            <person name="Hayward A."/>
            <person name="Shaw L.M."/>
            <person name="Masouleh A.K."/>
            <person name="Furtado A."/>
            <person name="Henry R.J."/>
            <person name="Mitter N."/>
        </authorList>
    </citation>
    <scope>NUCLEOTIDE SEQUENCE [LARGE SCALE GENOMIC DNA]</scope>
    <source>
        <strain evidence="2">cv. Hass</strain>
    </source>
</reference>